<gene>
    <name evidence="2" type="ORF">PCOR1329_LOCUS28683</name>
</gene>
<evidence type="ECO:0008006" key="4">
    <source>
        <dbReference type="Google" id="ProtNLM"/>
    </source>
</evidence>
<name>A0ABN9SF49_9DINO</name>
<proteinExistence type="predicted"/>
<keyword evidence="3" id="KW-1185">Reference proteome</keyword>
<feature type="non-terminal residue" evidence="2">
    <location>
        <position position="160"/>
    </location>
</feature>
<evidence type="ECO:0000256" key="1">
    <source>
        <dbReference type="SAM" id="MobiDB-lite"/>
    </source>
</evidence>
<feature type="compositionally biased region" description="Basic and acidic residues" evidence="1">
    <location>
        <begin position="83"/>
        <end position="103"/>
    </location>
</feature>
<organism evidence="2 3">
    <name type="scientific">Prorocentrum cordatum</name>
    <dbReference type="NCBI Taxonomy" id="2364126"/>
    <lineage>
        <taxon>Eukaryota</taxon>
        <taxon>Sar</taxon>
        <taxon>Alveolata</taxon>
        <taxon>Dinophyceae</taxon>
        <taxon>Prorocentrales</taxon>
        <taxon>Prorocentraceae</taxon>
        <taxon>Prorocentrum</taxon>
    </lineage>
</organism>
<dbReference type="Proteomes" id="UP001189429">
    <property type="component" value="Unassembled WGS sequence"/>
</dbReference>
<evidence type="ECO:0000313" key="2">
    <source>
        <dbReference type="EMBL" id="CAK0829888.1"/>
    </source>
</evidence>
<evidence type="ECO:0000313" key="3">
    <source>
        <dbReference type="Proteomes" id="UP001189429"/>
    </source>
</evidence>
<reference evidence="2" key="1">
    <citation type="submission" date="2023-10" db="EMBL/GenBank/DDBJ databases">
        <authorList>
            <person name="Chen Y."/>
            <person name="Shah S."/>
            <person name="Dougan E. K."/>
            <person name="Thang M."/>
            <person name="Chan C."/>
        </authorList>
    </citation>
    <scope>NUCLEOTIDE SEQUENCE [LARGE SCALE GENOMIC DNA]</scope>
</reference>
<comment type="caution">
    <text evidence="2">The sequence shown here is derived from an EMBL/GenBank/DDBJ whole genome shotgun (WGS) entry which is preliminary data.</text>
</comment>
<sequence length="160" mass="17159">EEPPAVRFDFFVGRSAKAGTAEVWTLEICELGFSMLCAEKLPDKVFKAMMRSCIGGVEAETRLRQEAPAVEAAGAEGLAEAVLDAKKEAEEPAKSKGSDKAKPDANVPPVLFVNVPKVAGGTQDQQKCTGKYELVPNMTPNGHPVWKTAAGDRWLYHGTA</sequence>
<dbReference type="EMBL" id="CAUYUJ010010636">
    <property type="protein sequence ID" value="CAK0829888.1"/>
    <property type="molecule type" value="Genomic_DNA"/>
</dbReference>
<accession>A0ABN9SF49</accession>
<protein>
    <recommendedName>
        <fullName evidence="4">PARP</fullName>
    </recommendedName>
</protein>
<feature type="non-terminal residue" evidence="2">
    <location>
        <position position="1"/>
    </location>
</feature>
<feature type="region of interest" description="Disordered" evidence="1">
    <location>
        <begin position="82"/>
        <end position="107"/>
    </location>
</feature>